<dbReference type="Proteomes" id="UP000807371">
    <property type="component" value="Unassembled WGS sequence"/>
</dbReference>
<reference evidence="2 3" key="1">
    <citation type="submission" date="2020-09" db="EMBL/GenBank/DDBJ databases">
        <title>Biosynthesis of the nuclear factor of activated T cells inhibitor NFAT-133 and its congeners in Streptomyces pactum.</title>
        <authorList>
            <person name="Zhou W."/>
            <person name="Posri P."/>
            <person name="Abugrain M.E."/>
            <person name="Weisberg A.J."/>
            <person name="Chang J.H."/>
            <person name="Mahmud T."/>
        </authorList>
    </citation>
    <scope>NUCLEOTIDE SEQUENCE [LARGE SCALE GENOMIC DNA]</scope>
    <source>
        <strain evidence="2 3">ATCC 27456</strain>
    </source>
</reference>
<name>A0ABS0NIV9_9ACTN</name>
<accession>A0ABS0NIV9</accession>
<dbReference type="EMBL" id="JACYXC010000001">
    <property type="protein sequence ID" value="MBH5335029.1"/>
    <property type="molecule type" value="Genomic_DNA"/>
</dbReference>
<gene>
    <name evidence="2" type="ORF">IHE55_09575</name>
</gene>
<feature type="region of interest" description="Disordered" evidence="1">
    <location>
        <begin position="1"/>
        <end position="35"/>
    </location>
</feature>
<keyword evidence="3" id="KW-1185">Reference proteome</keyword>
<evidence type="ECO:0000313" key="2">
    <source>
        <dbReference type="EMBL" id="MBH5335029.1"/>
    </source>
</evidence>
<sequence>MSSAIALPPAGPGAADHPTTTDRPERATDTEWSMPVDGLLIEDLSEGGLRMPPPRICICTVAAG</sequence>
<dbReference type="RefSeq" id="WP_197988644.1">
    <property type="nucleotide sequence ID" value="NZ_JACYXC010000001.1"/>
</dbReference>
<evidence type="ECO:0008006" key="4">
    <source>
        <dbReference type="Google" id="ProtNLM"/>
    </source>
</evidence>
<comment type="caution">
    <text evidence="2">The sequence shown here is derived from an EMBL/GenBank/DDBJ whole genome shotgun (WGS) entry which is preliminary data.</text>
</comment>
<evidence type="ECO:0000313" key="3">
    <source>
        <dbReference type="Proteomes" id="UP000807371"/>
    </source>
</evidence>
<evidence type="ECO:0000256" key="1">
    <source>
        <dbReference type="SAM" id="MobiDB-lite"/>
    </source>
</evidence>
<feature type="compositionally biased region" description="Basic and acidic residues" evidence="1">
    <location>
        <begin position="19"/>
        <end position="29"/>
    </location>
</feature>
<protein>
    <recommendedName>
        <fullName evidence="4">PilZ domain-containing protein</fullName>
    </recommendedName>
</protein>
<organism evidence="2 3">
    <name type="scientific">Streptomyces pactum</name>
    <dbReference type="NCBI Taxonomy" id="68249"/>
    <lineage>
        <taxon>Bacteria</taxon>
        <taxon>Bacillati</taxon>
        <taxon>Actinomycetota</taxon>
        <taxon>Actinomycetes</taxon>
        <taxon>Kitasatosporales</taxon>
        <taxon>Streptomycetaceae</taxon>
        <taxon>Streptomyces</taxon>
    </lineage>
</organism>
<proteinExistence type="predicted"/>